<dbReference type="GO" id="GO:0004553">
    <property type="term" value="F:hydrolase activity, hydrolyzing O-glycosyl compounds"/>
    <property type="evidence" value="ECO:0007669"/>
    <property type="project" value="InterPro"/>
</dbReference>
<dbReference type="Proteomes" id="UP000282435">
    <property type="component" value="Chromosome"/>
</dbReference>
<dbReference type="PIRSF" id="PIRSF019422">
    <property type="entry name" value="MltA"/>
    <property type="match status" value="1"/>
</dbReference>
<reference evidence="7 8" key="1">
    <citation type="submission" date="2018-12" db="EMBL/GenBank/DDBJ databases">
        <title>Genome sequencing of Eikenella corrodens KCOM 3110 (= JS217).</title>
        <authorList>
            <person name="Koo J.-K."/>
            <person name="Park S.-N."/>
            <person name="Lim Y.K."/>
        </authorList>
    </citation>
    <scope>NUCLEOTIDE SEQUENCE [LARGE SCALE GENOMIC DNA]</scope>
    <source>
        <strain evidence="7 8">KCOM 3110</strain>
    </source>
</reference>
<dbReference type="AlphaFoldDB" id="A0A3S9SM31"/>
<comment type="catalytic activity">
    <reaction evidence="1">
        <text>Exolytic cleavage of the (1-&gt;4)-beta-glycosidic linkage between N-acetylmuramic acid (MurNAc) and N-acetylglucosamine (GlcNAc) residues in peptidoglycan, from either the reducing or the non-reducing ends of the peptidoglycan chains, with concomitant formation of a 1,6-anhydrobond in the MurNAc residue.</text>
        <dbReference type="EC" id="4.2.2.n1"/>
    </reaction>
</comment>
<organism evidence="7 8">
    <name type="scientific">Eikenella corrodens</name>
    <dbReference type="NCBI Taxonomy" id="539"/>
    <lineage>
        <taxon>Bacteria</taxon>
        <taxon>Pseudomonadati</taxon>
        <taxon>Pseudomonadota</taxon>
        <taxon>Betaproteobacteria</taxon>
        <taxon>Neisseriales</taxon>
        <taxon>Neisseriaceae</taxon>
        <taxon>Eikenella</taxon>
    </lineage>
</organism>
<keyword evidence="4" id="KW-0961">Cell wall biogenesis/degradation</keyword>
<dbReference type="InterPro" id="IPR010611">
    <property type="entry name" value="3D_dom"/>
</dbReference>
<evidence type="ECO:0000256" key="3">
    <source>
        <dbReference type="ARBA" id="ARBA00023239"/>
    </source>
</evidence>
<dbReference type="GO" id="GO:0009254">
    <property type="term" value="P:peptidoglycan turnover"/>
    <property type="evidence" value="ECO:0007669"/>
    <property type="project" value="InterPro"/>
</dbReference>
<dbReference type="PANTHER" id="PTHR30124:SF0">
    <property type="entry name" value="MEMBRANE-BOUND LYTIC MUREIN TRANSGLYCOSYLASE A"/>
    <property type="match status" value="1"/>
</dbReference>
<evidence type="ECO:0000313" key="7">
    <source>
        <dbReference type="EMBL" id="AZR60513.1"/>
    </source>
</evidence>
<sequence>MKTEMAGKFLSSRNGWLLLSALLLGGCFFHSRPKPSGGGVSGMSALPPGQRYAEGYQHRVSGSPAGYKAVSFAALPQWPQQDFAASLNAFRKSCTALKNKPQWQNVCAQADRVGSQPAAARQFFEQYFTPWEVSHNGQLGGTITGYYEPVLHGSARQTAQARFPIYGLPADLVTVPLAGAPQSGTVRIRLTGRNNGQIAANGEYTANLADFPGREKSRSLKGRVSGSRFVPYYTRAQINAGAVNGSAPVLAYADDPVELFFLHIQGSGRIRTPDGRYIRLGFADKNDHPYASIGRYMADKGYLPLAQTSMPKIRDWLREHPDKLAEVLGKNPSYVFFRQLPDGNDGPIGSLGVPLSGGYSGAVDKRFITLGAPLFLATAHPETGHAFNRLIMAQDTGSAINGAVRVDFFWGYGDEAGRVAGRMKQTGYVWLLLPNGVLP</sequence>
<dbReference type="EMBL" id="CP034670">
    <property type="protein sequence ID" value="AZR60513.1"/>
    <property type="molecule type" value="Genomic_DNA"/>
</dbReference>
<accession>A0A3S9SM31</accession>
<dbReference type="Pfam" id="PF06725">
    <property type="entry name" value="3D"/>
    <property type="match status" value="1"/>
</dbReference>
<evidence type="ECO:0000259" key="6">
    <source>
        <dbReference type="SMART" id="SM00925"/>
    </source>
</evidence>
<dbReference type="PANTHER" id="PTHR30124">
    <property type="entry name" value="MEMBRANE-BOUND LYTIC MUREIN TRANSGLYCOSYLASE A"/>
    <property type="match status" value="1"/>
</dbReference>
<dbReference type="Gene3D" id="2.40.50.270">
    <property type="entry name" value="transglycosylase MltA"/>
    <property type="match status" value="1"/>
</dbReference>
<dbReference type="Pfam" id="PF03562">
    <property type="entry name" value="MltA"/>
    <property type="match status" value="1"/>
</dbReference>
<evidence type="ECO:0000313" key="8">
    <source>
        <dbReference type="Proteomes" id="UP000282435"/>
    </source>
</evidence>
<dbReference type="PROSITE" id="PS51257">
    <property type="entry name" value="PROKAR_LIPOPROTEIN"/>
    <property type="match status" value="1"/>
</dbReference>
<protein>
    <recommendedName>
        <fullName evidence="2">peptidoglycan lytic exotransglycosylase</fullName>
        <ecNumber evidence="2">4.2.2.n1</ecNumber>
    </recommendedName>
    <alternativeName>
        <fullName evidence="5">Murein hydrolase A</fullName>
    </alternativeName>
</protein>
<dbReference type="InterPro" id="IPR026044">
    <property type="entry name" value="MltA"/>
</dbReference>
<dbReference type="GO" id="GO:0008933">
    <property type="term" value="F:peptidoglycan lytic transglycosylase activity"/>
    <property type="evidence" value="ECO:0007669"/>
    <property type="project" value="TreeGrafter"/>
</dbReference>
<dbReference type="SUPFAM" id="SSF50685">
    <property type="entry name" value="Barwin-like endoglucanases"/>
    <property type="match status" value="1"/>
</dbReference>
<proteinExistence type="predicted"/>
<dbReference type="CDD" id="cd14485">
    <property type="entry name" value="mltA_like_LT_A"/>
    <property type="match status" value="1"/>
</dbReference>
<evidence type="ECO:0000256" key="2">
    <source>
        <dbReference type="ARBA" id="ARBA00012587"/>
    </source>
</evidence>
<feature type="domain" description="Lytic transglycosylase MltA" evidence="6">
    <location>
        <begin position="150"/>
        <end position="338"/>
    </location>
</feature>
<dbReference type="GO" id="GO:0071555">
    <property type="term" value="P:cell wall organization"/>
    <property type="evidence" value="ECO:0007669"/>
    <property type="project" value="UniProtKB-KW"/>
</dbReference>
<dbReference type="CDD" id="cd14668">
    <property type="entry name" value="mlta_B"/>
    <property type="match status" value="1"/>
</dbReference>
<dbReference type="InterPro" id="IPR005300">
    <property type="entry name" value="MltA_B"/>
</dbReference>
<dbReference type="GO" id="GO:0019867">
    <property type="term" value="C:outer membrane"/>
    <property type="evidence" value="ECO:0007669"/>
    <property type="project" value="InterPro"/>
</dbReference>
<evidence type="ECO:0000256" key="4">
    <source>
        <dbReference type="ARBA" id="ARBA00023316"/>
    </source>
</evidence>
<gene>
    <name evidence="7" type="ORF">ELB75_11170</name>
</gene>
<dbReference type="Gene3D" id="2.40.40.10">
    <property type="entry name" value="RlpA-like domain"/>
    <property type="match status" value="1"/>
</dbReference>
<dbReference type="EC" id="4.2.2.n1" evidence="2"/>
<dbReference type="Gene3D" id="2.40.240.50">
    <property type="entry name" value="Barwin-like endoglucanases"/>
    <property type="match status" value="1"/>
</dbReference>
<keyword evidence="3" id="KW-0456">Lyase</keyword>
<evidence type="ECO:0000256" key="1">
    <source>
        <dbReference type="ARBA" id="ARBA00001420"/>
    </source>
</evidence>
<dbReference type="SMART" id="SM00925">
    <property type="entry name" value="MltA"/>
    <property type="match status" value="1"/>
</dbReference>
<dbReference type="OrthoDB" id="9783686at2"/>
<dbReference type="GO" id="GO:0009253">
    <property type="term" value="P:peptidoglycan catabolic process"/>
    <property type="evidence" value="ECO:0007669"/>
    <property type="project" value="TreeGrafter"/>
</dbReference>
<evidence type="ECO:0000256" key="5">
    <source>
        <dbReference type="ARBA" id="ARBA00030918"/>
    </source>
</evidence>
<name>A0A3S9SM31_EIKCO</name>
<dbReference type="InterPro" id="IPR036908">
    <property type="entry name" value="RlpA-like_sf"/>
</dbReference>